<dbReference type="Proteomes" id="UP000784294">
    <property type="component" value="Unassembled WGS sequence"/>
</dbReference>
<reference evidence="1" key="1">
    <citation type="submission" date="2018-11" db="EMBL/GenBank/DDBJ databases">
        <authorList>
            <consortium name="Pathogen Informatics"/>
        </authorList>
    </citation>
    <scope>NUCLEOTIDE SEQUENCE</scope>
</reference>
<dbReference type="AlphaFoldDB" id="A0A448X801"/>
<proteinExistence type="predicted"/>
<gene>
    <name evidence="1" type="ORF">PXEA_LOCUS23883</name>
</gene>
<organism evidence="1 2">
    <name type="scientific">Protopolystoma xenopodis</name>
    <dbReference type="NCBI Taxonomy" id="117903"/>
    <lineage>
        <taxon>Eukaryota</taxon>
        <taxon>Metazoa</taxon>
        <taxon>Spiralia</taxon>
        <taxon>Lophotrochozoa</taxon>
        <taxon>Platyhelminthes</taxon>
        <taxon>Monogenea</taxon>
        <taxon>Polyopisthocotylea</taxon>
        <taxon>Polystomatidea</taxon>
        <taxon>Polystomatidae</taxon>
        <taxon>Protopolystoma</taxon>
    </lineage>
</organism>
<protein>
    <submittedName>
        <fullName evidence="1">Uncharacterized protein</fullName>
    </submittedName>
</protein>
<comment type="caution">
    <text evidence="1">The sequence shown here is derived from an EMBL/GenBank/DDBJ whole genome shotgun (WGS) entry which is preliminary data.</text>
</comment>
<name>A0A448X801_9PLAT</name>
<accession>A0A448X801</accession>
<sequence>MRKCLAIGDLYLAFINNGHLFQINLRHLDGLRRLDFFEPDVLTTIKNCTDDVSCLQHRPKLLQ</sequence>
<evidence type="ECO:0000313" key="1">
    <source>
        <dbReference type="EMBL" id="VEL30443.1"/>
    </source>
</evidence>
<keyword evidence="2" id="KW-1185">Reference proteome</keyword>
<dbReference type="EMBL" id="CAAALY010112347">
    <property type="protein sequence ID" value="VEL30443.1"/>
    <property type="molecule type" value="Genomic_DNA"/>
</dbReference>
<evidence type="ECO:0000313" key="2">
    <source>
        <dbReference type="Proteomes" id="UP000784294"/>
    </source>
</evidence>